<evidence type="ECO:0000256" key="4">
    <source>
        <dbReference type="RuleBase" id="RU004514"/>
    </source>
</evidence>
<dbReference type="RefSeq" id="WP_199262782.1">
    <property type="nucleotide sequence ID" value="NZ_CP054140.1"/>
</dbReference>
<dbReference type="NCBIfam" id="TIGR00044">
    <property type="entry name" value="YggS family pyridoxal phosphate-dependent enzyme"/>
    <property type="match status" value="1"/>
</dbReference>
<feature type="modified residue" description="N6-(pyridoxal phosphate)lysine" evidence="2 3">
    <location>
        <position position="34"/>
    </location>
</feature>
<dbReference type="PANTHER" id="PTHR10146">
    <property type="entry name" value="PROLINE SYNTHETASE CO-TRANSCRIBED BACTERIAL HOMOLOG PROTEIN"/>
    <property type="match status" value="1"/>
</dbReference>
<dbReference type="PIRSF" id="PIRSF004848">
    <property type="entry name" value="YBL036c_PLPDEIII"/>
    <property type="match status" value="1"/>
</dbReference>
<evidence type="ECO:0000313" key="6">
    <source>
        <dbReference type="EMBL" id="QQG66518.1"/>
    </source>
</evidence>
<accession>A0A7T6AR56</accession>
<dbReference type="GO" id="GO:0030170">
    <property type="term" value="F:pyridoxal phosphate binding"/>
    <property type="evidence" value="ECO:0007669"/>
    <property type="project" value="UniProtKB-UniRule"/>
</dbReference>
<dbReference type="Pfam" id="PF01168">
    <property type="entry name" value="Ala_racemase_N"/>
    <property type="match status" value="1"/>
</dbReference>
<name>A0A7T6AR56_9BACT</name>
<dbReference type="KEGG" id="dog:HP555_11895"/>
<dbReference type="PANTHER" id="PTHR10146:SF14">
    <property type="entry name" value="PYRIDOXAL PHOSPHATE HOMEOSTASIS PROTEIN"/>
    <property type="match status" value="1"/>
</dbReference>
<dbReference type="FunFam" id="3.20.20.10:FF:000018">
    <property type="entry name" value="Pyridoxal phosphate homeostasis protein"/>
    <property type="match status" value="1"/>
</dbReference>
<organism evidence="6 7">
    <name type="scientific">Desulfobulbus oligotrophicus</name>
    <dbReference type="NCBI Taxonomy" id="1909699"/>
    <lineage>
        <taxon>Bacteria</taxon>
        <taxon>Pseudomonadati</taxon>
        <taxon>Thermodesulfobacteriota</taxon>
        <taxon>Desulfobulbia</taxon>
        <taxon>Desulfobulbales</taxon>
        <taxon>Desulfobulbaceae</taxon>
        <taxon>Desulfobulbus</taxon>
    </lineage>
</organism>
<dbReference type="SUPFAM" id="SSF51419">
    <property type="entry name" value="PLP-binding barrel"/>
    <property type="match status" value="1"/>
</dbReference>
<dbReference type="AlphaFoldDB" id="A0A7T6AR56"/>
<evidence type="ECO:0000256" key="1">
    <source>
        <dbReference type="ARBA" id="ARBA00022898"/>
    </source>
</evidence>
<keyword evidence="7" id="KW-1185">Reference proteome</keyword>
<reference evidence="6 7" key="1">
    <citation type="submission" date="2020-05" db="EMBL/GenBank/DDBJ databases">
        <title>Complete genome of Desulfobulbus oligotrophicus.</title>
        <authorList>
            <person name="Podar M."/>
        </authorList>
    </citation>
    <scope>NUCLEOTIDE SEQUENCE [LARGE SCALE GENOMIC DNA]</scope>
    <source>
        <strain evidence="6 7">Prop6</strain>
    </source>
</reference>
<dbReference type="Proteomes" id="UP000596092">
    <property type="component" value="Chromosome"/>
</dbReference>
<evidence type="ECO:0000256" key="2">
    <source>
        <dbReference type="HAMAP-Rule" id="MF_02087"/>
    </source>
</evidence>
<comment type="similarity">
    <text evidence="2 4">Belongs to the pyridoxal phosphate-binding protein YggS/PROSC family.</text>
</comment>
<dbReference type="HAMAP" id="MF_02087">
    <property type="entry name" value="PLP_homeostasis"/>
    <property type="match status" value="1"/>
</dbReference>
<evidence type="ECO:0000259" key="5">
    <source>
        <dbReference type="Pfam" id="PF01168"/>
    </source>
</evidence>
<comment type="function">
    <text evidence="2">Pyridoxal 5'-phosphate (PLP)-binding protein, which is involved in PLP homeostasis.</text>
</comment>
<dbReference type="CDD" id="cd00635">
    <property type="entry name" value="PLPDE_III_YBL036c_like"/>
    <property type="match status" value="1"/>
</dbReference>
<sequence>MIRENLRLIQASIARAAEKSGRTPEEITLVAVTKTVPIAAIQETIRCGHNFFGENYIQEAAGKIPCCPPDTNWHFIGHLQSNKAKQAVELFQVIETVDRWEIARILNKYARQLNRYPSILIQVNLGRERQKSGILSEHLEDLLHRIGQETALPVLGLMTMPPYFSDPEQSRPYFQQLKELSMQLARKNLFADNSNVVLSMGMSNDYTVAIEEGATTIRVGSALFGTRNI</sequence>
<dbReference type="InterPro" id="IPR011078">
    <property type="entry name" value="PyrdxlP_homeostasis"/>
</dbReference>
<protein>
    <recommendedName>
        <fullName evidence="2">Pyridoxal phosphate homeostasis protein</fullName>
        <shortName evidence="2">PLP homeostasis protein</shortName>
    </recommendedName>
</protein>
<comment type="cofactor">
    <cofactor evidence="3">
        <name>pyridoxal 5'-phosphate</name>
        <dbReference type="ChEBI" id="CHEBI:597326"/>
    </cofactor>
</comment>
<gene>
    <name evidence="6" type="ORF">HP555_11895</name>
</gene>
<proteinExistence type="inferred from homology"/>
<dbReference type="InterPro" id="IPR001608">
    <property type="entry name" value="Ala_racemase_N"/>
</dbReference>
<keyword evidence="1 2" id="KW-0663">Pyridoxal phosphate</keyword>
<evidence type="ECO:0000313" key="7">
    <source>
        <dbReference type="Proteomes" id="UP000596092"/>
    </source>
</evidence>
<dbReference type="EMBL" id="CP054140">
    <property type="protein sequence ID" value="QQG66518.1"/>
    <property type="molecule type" value="Genomic_DNA"/>
</dbReference>
<dbReference type="Gene3D" id="3.20.20.10">
    <property type="entry name" value="Alanine racemase"/>
    <property type="match status" value="1"/>
</dbReference>
<dbReference type="InterPro" id="IPR029066">
    <property type="entry name" value="PLP-binding_barrel"/>
</dbReference>
<feature type="domain" description="Alanine racemase N-terminal" evidence="5">
    <location>
        <begin position="12"/>
        <end position="227"/>
    </location>
</feature>
<evidence type="ECO:0000256" key="3">
    <source>
        <dbReference type="PIRSR" id="PIRSR004848-1"/>
    </source>
</evidence>